<dbReference type="SUPFAM" id="SSF103473">
    <property type="entry name" value="MFS general substrate transporter"/>
    <property type="match status" value="1"/>
</dbReference>
<dbReference type="OrthoDB" id="196103at2759"/>
<accession>A0A5M6BWP2</accession>
<gene>
    <name evidence="5" type="ORF">CI109_103333</name>
</gene>
<reference evidence="5" key="1">
    <citation type="submission" date="2017-08" db="EMBL/GenBank/DDBJ databases">
        <authorList>
            <person name="Cuomo C."/>
            <person name="Billmyre B."/>
            <person name="Heitman J."/>
        </authorList>
    </citation>
    <scope>NUCLEOTIDE SEQUENCE</scope>
    <source>
        <strain evidence="5">CBS 12478</strain>
    </source>
</reference>
<keyword evidence="6" id="KW-1185">Reference proteome</keyword>
<dbReference type="AlphaFoldDB" id="A0A5M6BWP2"/>
<name>A0A5M6BWP2_9TREE</name>
<evidence type="ECO:0000313" key="5">
    <source>
        <dbReference type="EMBL" id="WWD18878.1"/>
    </source>
</evidence>
<dbReference type="InterPro" id="IPR010291">
    <property type="entry name" value="Ion_channel_UNC-93"/>
</dbReference>
<dbReference type="PANTHER" id="PTHR23294">
    <property type="entry name" value="ET TRANSLATION PRODUCT-RELATED"/>
    <property type="match status" value="1"/>
</dbReference>
<dbReference type="InterPro" id="IPR051617">
    <property type="entry name" value="UNC-93-like_regulator"/>
</dbReference>
<dbReference type="Pfam" id="PF05978">
    <property type="entry name" value="UNC-93"/>
    <property type="match status" value="1"/>
</dbReference>
<dbReference type="RefSeq" id="XP_031860051.1">
    <property type="nucleotide sequence ID" value="XM_032005562.1"/>
</dbReference>
<keyword evidence="3" id="KW-1133">Transmembrane helix</keyword>
<dbReference type="Gene3D" id="1.20.1250.20">
    <property type="entry name" value="MFS general substrate transporter like domains"/>
    <property type="match status" value="1"/>
</dbReference>
<dbReference type="InterPro" id="IPR036259">
    <property type="entry name" value="MFS_trans_sf"/>
</dbReference>
<evidence type="ECO:0000313" key="6">
    <source>
        <dbReference type="Proteomes" id="UP000322225"/>
    </source>
</evidence>
<evidence type="ECO:0000256" key="1">
    <source>
        <dbReference type="ARBA" id="ARBA00004141"/>
    </source>
</evidence>
<dbReference type="GeneID" id="43589711"/>
<comment type="subcellular location">
    <subcellularLocation>
        <location evidence="1">Membrane</location>
        <topology evidence="1">Multi-pass membrane protein</topology>
    </subcellularLocation>
</comment>
<dbReference type="KEGG" id="ksn:43589711"/>
<keyword evidence="2" id="KW-0812">Transmembrane</keyword>
<protein>
    <submittedName>
        <fullName evidence="5">Uncharacterized protein</fullName>
    </submittedName>
</protein>
<evidence type="ECO:0000256" key="2">
    <source>
        <dbReference type="ARBA" id="ARBA00022692"/>
    </source>
</evidence>
<evidence type="ECO:0000256" key="3">
    <source>
        <dbReference type="ARBA" id="ARBA00022989"/>
    </source>
</evidence>
<evidence type="ECO:0000256" key="4">
    <source>
        <dbReference type="ARBA" id="ARBA00023136"/>
    </source>
</evidence>
<proteinExistence type="predicted"/>
<dbReference type="GO" id="GO:0016020">
    <property type="term" value="C:membrane"/>
    <property type="evidence" value="ECO:0007669"/>
    <property type="project" value="UniProtKB-SubCell"/>
</dbReference>
<dbReference type="EMBL" id="CP144056">
    <property type="protein sequence ID" value="WWD18878.1"/>
    <property type="molecule type" value="Genomic_DNA"/>
</dbReference>
<dbReference type="PANTHER" id="PTHR23294:SF56">
    <property type="entry name" value="DUF895 DOMAIN MEMBRANE PROTEIN"/>
    <property type="match status" value="1"/>
</dbReference>
<dbReference type="Proteomes" id="UP000322225">
    <property type="component" value="Chromosome 6"/>
</dbReference>
<organism evidence="5 6">
    <name type="scientific">Kwoniella shandongensis</name>
    <dbReference type="NCBI Taxonomy" id="1734106"/>
    <lineage>
        <taxon>Eukaryota</taxon>
        <taxon>Fungi</taxon>
        <taxon>Dikarya</taxon>
        <taxon>Basidiomycota</taxon>
        <taxon>Agaricomycotina</taxon>
        <taxon>Tremellomycetes</taxon>
        <taxon>Tremellales</taxon>
        <taxon>Cryptococcaceae</taxon>
        <taxon>Kwoniella</taxon>
    </lineage>
</organism>
<reference evidence="5" key="2">
    <citation type="submission" date="2024-01" db="EMBL/GenBank/DDBJ databases">
        <title>Comparative genomics of Cryptococcus and Kwoniella reveals pathogenesis evolution and contrasting modes of karyotype evolution via chromosome fusion or intercentromeric recombination.</title>
        <authorList>
            <person name="Coelho M.A."/>
            <person name="David-Palma M."/>
            <person name="Shea T."/>
            <person name="Bowers K."/>
            <person name="McGinley-Smith S."/>
            <person name="Mohammad A.W."/>
            <person name="Gnirke A."/>
            <person name="Yurkov A.M."/>
            <person name="Nowrousian M."/>
            <person name="Sun S."/>
            <person name="Cuomo C.A."/>
            <person name="Heitman J."/>
        </authorList>
    </citation>
    <scope>NUCLEOTIDE SEQUENCE</scope>
    <source>
        <strain evidence="5">CBS 12478</strain>
    </source>
</reference>
<keyword evidence="4" id="KW-0472">Membrane</keyword>
<sequence length="490" mass="53487">MTTNEHRSVLPVPELESGTKDWNDGNSGNDVTHRKRSWWYSTLNQAFIIGLVAFLGPGMYNALGGLGAGGLASTTTWNNATALLFAMLCVSCVFAPILINLAPLKYTLAVSACTYAIYAASLYCNSKNGNEWFLVLANAINGIGSGLFFATEGAVVIGYPEPEKRGRYISIWVFMRNLGPIVGGAILLGLNISTKGTGSVSLNSYAAIMSIMCLCPFVALLLASPERVQRKDGSKIVVTKTNAKTELKRTLTFLSSRKVLLLLPIFFTSWFYDSYISTFGATYFTVRSRALSSFLTPFAGNIGSILVGWILDSKYGRRSIRARYVFVAIIVFQFALWIWTAILQSKFDKSPPKLDWTSAHYGRAYAMVFFWNLEGLAFQSFLYWLTGTLTNGLHELVHLTGILRGIEGAGQAVAYGLAGSSASKFVHIGLAIGLVVVSSVPAWLVVREVPDQLNHEQVLVLPVGVNSVEPFNEARVGETDADDDVKARED</sequence>